<accession>A0ABV0TIS2</accession>
<evidence type="ECO:0000313" key="2">
    <source>
        <dbReference type="Proteomes" id="UP001482620"/>
    </source>
</evidence>
<keyword evidence="2" id="KW-1185">Reference proteome</keyword>
<name>A0ABV0TIS2_9TELE</name>
<dbReference type="Proteomes" id="UP001482620">
    <property type="component" value="Unassembled WGS sequence"/>
</dbReference>
<sequence>MVTLTQLFSSLFSPEFYDSNMTDLHSIVSCFTVQCKDILDLTATVKQSTAQHLNCCPWINEEIRTLNRTYCKTKGLWKSSKLEVHRLHLKDLILSLNDLI</sequence>
<protein>
    <submittedName>
        <fullName evidence="1">Uncharacterized protein</fullName>
    </submittedName>
</protein>
<dbReference type="EMBL" id="JAHRIQ010036042">
    <property type="protein sequence ID" value="MEQ2232774.1"/>
    <property type="molecule type" value="Genomic_DNA"/>
</dbReference>
<proteinExistence type="predicted"/>
<comment type="caution">
    <text evidence="1">The sequence shown here is derived from an EMBL/GenBank/DDBJ whole genome shotgun (WGS) entry which is preliminary data.</text>
</comment>
<evidence type="ECO:0000313" key="1">
    <source>
        <dbReference type="EMBL" id="MEQ2232774.1"/>
    </source>
</evidence>
<gene>
    <name evidence="1" type="ORF">ILYODFUR_014950</name>
</gene>
<reference evidence="1 2" key="1">
    <citation type="submission" date="2021-06" db="EMBL/GenBank/DDBJ databases">
        <authorList>
            <person name="Palmer J.M."/>
        </authorList>
    </citation>
    <scope>NUCLEOTIDE SEQUENCE [LARGE SCALE GENOMIC DNA]</scope>
    <source>
        <strain evidence="2">if_2019</strain>
        <tissue evidence="1">Muscle</tissue>
    </source>
</reference>
<organism evidence="1 2">
    <name type="scientific">Ilyodon furcidens</name>
    <name type="common">goldbreast splitfin</name>
    <dbReference type="NCBI Taxonomy" id="33524"/>
    <lineage>
        <taxon>Eukaryota</taxon>
        <taxon>Metazoa</taxon>
        <taxon>Chordata</taxon>
        <taxon>Craniata</taxon>
        <taxon>Vertebrata</taxon>
        <taxon>Euteleostomi</taxon>
        <taxon>Actinopterygii</taxon>
        <taxon>Neopterygii</taxon>
        <taxon>Teleostei</taxon>
        <taxon>Neoteleostei</taxon>
        <taxon>Acanthomorphata</taxon>
        <taxon>Ovalentaria</taxon>
        <taxon>Atherinomorphae</taxon>
        <taxon>Cyprinodontiformes</taxon>
        <taxon>Goodeidae</taxon>
        <taxon>Ilyodon</taxon>
    </lineage>
</organism>